<keyword evidence="2" id="KW-1185">Reference proteome</keyword>
<dbReference type="GO" id="GO:0016787">
    <property type="term" value="F:hydrolase activity"/>
    <property type="evidence" value="ECO:0007669"/>
    <property type="project" value="UniProtKB-KW"/>
</dbReference>
<sequence>VTPVPDSVPDVAPELLPSVYRGAALSDLPPADAVARLEVPTSVLAWVDDPAHPLSTAEALTGLLPRATLRVARTPSEVDGWPGVLKDDVARNG</sequence>
<dbReference type="Proteomes" id="UP001139502">
    <property type="component" value="Unassembled WGS sequence"/>
</dbReference>
<comment type="caution">
    <text evidence="1">The sequence shown here is derived from an EMBL/GenBank/DDBJ whole genome shotgun (WGS) entry which is preliminary data.</text>
</comment>
<feature type="non-terminal residue" evidence="1">
    <location>
        <position position="1"/>
    </location>
</feature>
<dbReference type="EMBL" id="JANAFB010000080">
    <property type="protein sequence ID" value="MCP3427314.1"/>
    <property type="molecule type" value="Genomic_DNA"/>
</dbReference>
<gene>
    <name evidence="1" type="ORF">NBM05_15200</name>
</gene>
<dbReference type="AlphaFoldDB" id="A0A9X2KJY1"/>
<keyword evidence="1" id="KW-0378">Hydrolase</keyword>
<proteinExistence type="predicted"/>
<evidence type="ECO:0000313" key="2">
    <source>
        <dbReference type="Proteomes" id="UP001139502"/>
    </source>
</evidence>
<evidence type="ECO:0000313" key="1">
    <source>
        <dbReference type="EMBL" id="MCP3427314.1"/>
    </source>
</evidence>
<accession>A0A9X2KJY1</accession>
<reference evidence="1" key="1">
    <citation type="submission" date="2022-06" db="EMBL/GenBank/DDBJ databases">
        <title>Rothia sp. isolated from sandalwood seedling.</title>
        <authorList>
            <person name="Tuikhar N."/>
            <person name="Kirdat K."/>
            <person name="Thorat V."/>
            <person name="Swetha P."/>
            <person name="Padma S."/>
            <person name="Sundararaj R."/>
            <person name="Yadav A."/>
        </authorList>
    </citation>
    <scope>NUCLEOTIDE SEQUENCE</scope>
    <source>
        <strain evidence="1">AR01</strain>
    </source>
</reference>
<name>A0A9X2KJY1_9MICC</name>
<dbReference type="SUPFAM" id="SSF53474">
    <property type="entry name" value="alpha/beta-Hydrolases"/>
    <property type="match status" value="1"/>
</dbReference>
<dbReference type="InterPro" id="IPR029058">
    <property type="entry name" value="AB_hydrolase_fold"/>
</dbReference>
<protein>
    <submittedName>
        <fullName evidence="1">Alpha/beta hydrolase</fullName>
    </submittedName>
</protein>
<organism evidence="1 2">
    <name type="scientific">Rothia santali</name>
    <dbReference type="NCBI Taxonomy" id="2949643"/>
    <lineage>
        <taxon>Bacteria</taxon>
        <taxon>Bacillati</taxon>
        <taxon>Actinomycetota</taxon>
        <taxon>Actinomycetes</taxon>
        <taxon>Micrococcales</taxon>
        <taxon>Micrococcaceae</taxon>
        <taxon>Rothia</taxon>
    </lineage>
</organism>